<name>A0ABD2CVU1_VESMC</name>
<gene>
    <name evidence="1" type="ORF">V1477_002203</name>
</gene>
<dbReference type="Proteomes" id="UP001607303">
    <property type="component" value="Unassembled WGS sequence"/>
</dbReference>
<organism evidence="1 2">
    <name type="scientific">Vespula maculifrons</name>
    <name type="common">Eastern yellow jacket</name>
    <name type="synonym">Wasp</name>
    <dbReference type="NCBI Taxonomy" id="7453"/>
    <lineage>
        <taxon>Eukaryota</taxon>
        <taxon>Metazoa</taxon>
        <taxon>Ecdysozoa</taxon>
        <taxon>Arthropoda</taxon>
        <taxon>Hexapoda</taxon>
        <taxon>Insecta</taxon>
        <taxon>Pterygota</taxon>
        <taxon>Neoptera</taxon>
        <taxon>Endopterygota</taxon>
        <taxon>Hymenoptera</taxon>
        <taxon>Apocrita</taxon>
        <taxon>Aculeata</taxon>
        <taxon>Vespoidea</taxon>
        <taxon>Vespidae</taxon>
        <taxon>Vespinae</taxon>
        <taxon>Vespula</taxon>
    </lineage>
</organism>
<evidence type="ECO:0000313" key="2">
    <source>
        <dbReference type="Proteomes" id="UP001607303"/>
    </source>
</evidence>
<dbReference type="AlphaFoldDB" id="A0ABD2CVU1"/>
<accession>A0ABD2CVU1</accession>
<keyword evidence="2" id="KW-1185">Reference proteome</keyword>
<dbReference type="EMBL" id="JAYRBN010000027">
    <property type="protein sequence ID" value="KAL2749263.1"/>
    <property type="molecule type" value="Genomic_DNA"/>
</dbReference>
<reference evidence="1 2" key="1">
    <citation type="journal article" date="2024" name="Ann. Entomol. Soc. Am.">
        <title>Genomic analyses of the southern and eastern yellowjacket wasps (Hymenoptera: Vespidae) reveal evolutionary signatures of social life.</title>
        <authorList>
            <person name="Catto M.A."/>
            <person name="Caine P.B."/>
            <person name="Orr S.E."/>
            <person name="Hunt B.G."/>
            <person name="Goodisman M.A.D."/>
        </authorList>
    </citation>
    <scope>NUCLEOTIDE SEQUENCE [LARGE SCALE GENOMIC DNA]</scope>
    <source>
        <strain evidence="1">232</strain>
        <tissue evidence="1">Head and thorax</tissue>
    </source>
</reference>
<evidence type="ECO:0000313" key="1">
    <source>
        <dbReference type="EMBL" id="KAL2749263.1"/>
    </source>
</evidence>
<proteinExistence type="predicted"/>
<protein>
    <submittedName>
        <fullName evidence="1">Cytochrome P450 4C1-like isoform X1</fullName>
    </submittedName>
</protein>
<sequence length="72" mass="8842">MKIIKEKNEFIREQTVENSDHISLFMFQEQKPSFFLNILFESSYKRGKYSGKHIRDEINTTIIGKRYFKYYH</sequence>
<comment type="caution">
    <text evidence="1">The sequence shown here is derived from an EMBL/GenBank/DDBJ whole genome shotgun (WGS) entry which is preliminary data.</text>
</comment>